<comment type="caution">
    <text evidence="2">The sequence shown here is derived from an EMBL/GenBank/DDBJ whole genome shotgun (WGS) entry which is preliminary data.</text>
</comment>
<gene>
    <name evidence="2" type="ORF">AMORRO_LOCUS5903</name>
</gene>
<evidence type="ECO:0000313" key="3">
    <source>
        <dbReference type="Proteomes" id="UP000789342"/>
    </source>
</evidence>
<name>A0A9N9B9M4_9GLOM</name>
<dbReference type="Proteomes" id="UP000789342">
    <property type="component" value="Unassembled WGS sequence"/>
</dbReference>
<sequence length="211" mass="23887">MVCNNCLDKKAENCVRLCEGCSKRKLEHECIYEPKKKPGRNPTKLTGKTNEINEESVDQEASPESGAVYIEDENVDPENGAVYIENENVNSESGAVYIEDESIESESGAVYIEDDSIDENIDYEDSDCEEGSVLDTYHSFESSPNSILNFTFPTPTNDELSNITTDPSMNSDELFPGGWEEFEAYYNIMEFETYYNIVIFAMWLLAPFCDE</sequence>
<dbReference type="AlphaFoldDB" id="A0A9N9B9M4"/>
<evidence type="ECO:0000313" key="2">
    <source>
        <dbReference type="EMBL" id="CAG8558421.1"/>
    </source>
</evidence>
<feature type="region of interest" description="Disordered" evidence="1">
    <location>
        <begin position="37"/>
        <end position="63"/>
    </location>
</feature>
<dbReference type="EMBL" id="CAJVPV010003723">
    <property type="protein sequence ID" value="CAG8558421.1"/>
    <property type="molecule type" value="Genomic_DNA"/>
</dbReference>
<organism evidence="2 3">
    <name type="scientific">Acaulospora morrowiae</name>
    <dbReference type="NCBI Taxonomy" id="94023"/>
    <lineage>
        <taxon>Eukaryota</taxon>
        <taxon>Fungi</taxon>
        <taxon>Fungi incertae sedis</taxon>
        <taxon>Mucoromycota</taxon>
        <taxon>Glomeromycotina</taxon>
        <taxon>Glomeromycetes</taxon>
        <taxon>Diversisporales</taxon>
        <taxon>Acaulosporaceae</taxon>
        <taxon>Acaulospora</taxon>
    </lineage>
</organism>
<protein>
    <submittedName>
        <fullName evidence="2">16852_t:CDS:1</fullName>
    </submittedName>
</protein>
<keyword evidence="3" id="KW-1185">Reference proteome</keyword>
<reference evidence="2" key="1">
    <citation type="submission" date="2021-06" db="EMBL/GenBank/DDBJ databases">
        <authorList>
            <person name="Kallberg Y."/>
            <person name="Tangrot J."/>
            <person name="Rosling A."/>
        </authorList>
    </citation>
    <scope>NUCLEOTIDE SEQUENCE</scope>
    <source>
        <strain evidence="2">CL551</strain>
    </source>
</reference>
<accession>A0A9N9B9M4</accession>
<evidence type="ECO:0000256" key="1">
    <source>
        <dbReference type="SAM" id="MobiDB-lite"/>
    </source>
</evidence>
<proteinExistence type="predicted"/>